<dbReference type="HOGENOM" id="CLU_007383_1_7_6"/>
<dbReference type="STRING" id="40754.THII_1698"/>
<protein>
    <submittedName>
        <fullName evidence="4">NAD-dependent epimerase/dehydratase</fullName>
    </submittedName>
</protein>
<keyword evidence="5" id="KW-1185">Reference proteome</keyword>
<dbReference type="Gene3D" id="3.40.50.720">
    <property type="entry name" value="NAD(P)-binding Rossmann-like Domain"/>
    <property type="match status" value="1"/>
</dbReference>
<dbReference type="EMBL" id="AP014633">
    <property type="protein sequence ID" value="BAP55995.1"/>
    <property type="molecule type" value="Genomic_DNA"/>
</dbReference>
<feature type="domain" description="NAD-dependent epimerase/dehydratase" evidence="3">
    <location>
        <begin position="4"/>
        <end position="209"/>
    </location>
</feature>
<dbReference type="InterPro" id="IPR036291">
    <property type="entry name" value="NAD(P)-bd_dom_sf"/>
</dbReference>
<gene>
    <name evidence="4" type="ORF">THII_1698</name>
</gene>
<dbReference type="InterPro" id="IPR001509">
    <property type="entry name" value="Epimerase_deHydtase"/>
</dbReference>
<proteinExistence type="inferred from homology"/>
<sequence>MQRILLTGATGFLGSHLVKALVKQNYQIIILKRPTSKLNRLKNVLNNIISYDVDAVEISRPFKEQGKINAIIHTATCYGRANESISEILAANVIFPLKLLEIATLFNTEIFFNTDTVLYKYLNAYALAKKHFLEWGKLATKMQKIRFINIKLEHMYGPGDNDSKFTTHIIKSCFANVPELKLTLGEQTRDFIYIDDVVSAYITLLQQSEYQPEWFQEYELGSGQSISIREFVETVHKITHSHTQLNFGALPYREGEIMHSQANITALQQLGWSGLITLTEGIEKTIQQDYF</sequence>
<reference evidence="4 5" key="1">
    <citation type="journal article" date="2014" name="ISME J.">
        <title>Ecophysiology of Thioploca ingrica as revealed by the complete genome sequence supplemented with proteomic evidence.</title>
        <authorList>
            <person name="Kojima H."/>
            <person name="Ogura Y."/>
            <person name="Yamamoto N."/>
            <person name="Togashi T."/>
            <person name="Mori H."/>
            <person name="Watanabe T."/>
            <person name="Nemoto F."/>
            <person name="Kurokawa K."/>
            <person name="Hayashi T."/>
            <person name="Fukui M."/>
        </authorList>
    </citation>
    <scope>NUCLEOTIDE SEQUENCE [LARGE SCALE GENOMIC DNA]</scope>
</reference>
<comment type="similarity">
    <text evidence="2">Belongs to the NAD(P)-dependent epimerase/dehydratase family.</text>
</comment>
<evidence type="ECO:0000256" key="2">
    <source>
        <dbReference type="ARBA" id="ARBA00007637"/>
    </source>
</evidence>
<dbReference type="SUPFAM" id="SSF51735">
    <property type="entry name" value="NAD(P)-binding Rossmann-fold domains"/>
    <property type="match status" value="1"/>
</dbReference>
<dbReference type="KEGG" id="tig:THII_1698"/>
<accession>A0A090ALJ4</accession>
<dbReference type="AlphaFoldDB" id="A0A090ALJ4"/>
<dbReference type="Proteomes" id="UP000031623">
    <property type="component" value="Chromosome"/>
</dbReference>
<dbReference type="Pfam" id="PF01370">
    <property type="entry name" value="Epimerase"/>
    <property type="match status" value="1"/>
</dbReference>
<evidence type="ECO:0000313" key="4">
    <source>
        <dbReference type="EMBL" id="BAP55995.1"/>
    </source>
</evidence>
<organism evidence="4 5">
    <name type="scientific">Thioploca ingrica</name>
    <dbReference type="NCBI Taxonomy" id="40754"/>
    <lineage>
        <taxon>Bacteria</taxon>
        <taxon>Pseudomonadati</taxon>
        <taxon>Pseudomonadota</taxon>
        <taxon>Gammaproteobacteria</taxon>
        <taxon>Thiotrichales</taxon>
        <taxon>Thiotrichaceae</taxon>
        <taxon>Thioploca</taxon>
    </lineage>
</organism>
<evidence type="ECO:0000259" key="3">
    <source>
        <dbReference type="Pfam" id="PF01370"/>
    </source>
</evidence>
<comment type="pathway">
    <text evidence="1">Bacterial outer membrane biogenesis; LPS O-antigen biosynthesis.</text>
</comment>
<dbReference type="PANTHER" id="PTHR43000">
    <property type="entry name" value="DTDP-D-GLUCOSE 4,6-DEHYDRATASE-RELATED"/>
    <property type="match status" value="1"/>
</dbReference>
<name>A0A090ALJ4_9GAMM</name>
<evidence type="ECO:0000313" key="5">
    <source>
        <dbReference type="Proteomes" id="UP000031623"/>
    </source>
</evidence>
<evidence type="ECO:0000256" key="1">
    <source>
        <dbReference type="ARBA" id="ARBA00005125"/>
    </source>
</evidence>